<dbReference type="RefSeq" id="WP_345936559.1">
    <property type="nucleotide sequence ID" value="NZ_JBBKTW010000001.1"/>
</dbReference>
<reference evidence="3 4" key="1">
    <citation type="submission" date="2024-03" db="EMBL/GenBank/DDBJ databases">
        <title>High-quality draft genome sequencing of Tistrella sp. BH-R2-4.</title>
        <authorList>
            <person name="Dong C."/>
        </authorList>
    </citation>
    <scope>NUCLEOTIDE SEQUENCE [LARGE SCALE GENOMIC DNA]</scope>
    <source>
        <strain evidence="3 4">BH-R2-4</strain>
    </source>
</reference>
<dbReference type="InterPro" id="IPR050902">
    <property type="entry name" value="ABC_Transporter_SBP"/>
</dbReference>
<dbReference type="EMBL" id="JBBKTW010000001">
    <property type="protein sequence ID" value="MEN2986753.1"/>
    <property type="molecule type" value="Genomic_DNA"/>
</dbReference>
<dbReference type="InterPro" id="IPR002491">
    <property type="entry name" value="ABC_transptr_periplasmic_BD"/>
</dbReference>
<keyword evidence="4" id="KW-1185">Reference proteome</keyword>
<dbReference type="Proteomes" id="UP001413721">
    <property type="component" value="Unassembled WGS sequence"/>
</dbReference>
<dbReference type="PANTHER" id="PTHR30535">
    <property type="entry name" value="VITAMIN B12-BINDING PROTEIN"/>
    <property type="match status" value="1"/>
</dbReference>
<protein>
    <submittedName>
        <fullName evidence="3">ABC transporter substrate-binding protein</fullName>
    </submittedName>
</protein>
<dbReference type="Pfam" id="PF01497">
    <property type="entry name" value="Peripla_BP_2"/>
    <property type="match status" value="1"/>
</dbReference>
<evidence type="ECO:0000313" key="3">
    <source>
        <dbReference type="EMBL" id="MEN2986753.1"/>
    </source>
</evidence>
<organism evidence="3 4">
    <name type="scientific">Tistrella arctica</name>
    <dbReference type="NCBI Taxonomy" id="3133430"/>
    <lineage>
        <taxon>Bacteria</taxon>
        <taxon>Pseudomonadati</taxon>
        <taxon>Pseudomonadota</taxon>
        <taxon>Alphaproteobacteria</taxon>
        <taxon>Geminicoccales</taxon>
        <taxon>Geminicoccaceae</taxon>
        <taxon>Tistrella</taxon>
    </lineage>
</organism>
<evidence type="ECO:0000256" key="1">
    <source>
        <dbReference type="SAM" id="SignalP"/>
    </source>
</evidence>
<dbReference type="PANTHER" id="PTHR30535:SF34">
    <property type="entry name" value="MOLYBDATE-BINDING PROTEIN MOLA"/>
    <property type="match status" value="1"/>
</dbReference>
<dbReference type="SUPFAM" id="SSF53807">
    <property type="entry name" value="Helical backbone' metal receptor"/>
    <property type="match status" value="1"/>
</dbReference>
<sequence length="318" mass="32568">MAVLLALTALAVSATPANGAAAAQSEWPRVVTDALGRAVVIPAAPRRIVAIFSSNVEMLAAIGAGPEIVAIEAWTRYPPEIVARAGRVGGRLGFSVEAIARMDADLVVMTPARQAAAGMVDPLGRIGVPALVLTHRRLDDILGNIRLLGRATGHDADGDAVAAAMAARIDHLRRCLSGRPPVRVYLETGSDDRGAAFTLRDDTYTGDILRAAGGVSVFAGRDRLGRVSGEAVWQADPDMILVAGTPAQAQALTTRPGWGGINAVARGDVAAVSRALLLIPGPRVVDGAWMLARLLHPAAFAAGGACAAAPQSVEGAGG</sequence>
<keyword evidence="1" id="KW-0732">Signal</keyword>
<feature type="chain" id="PRO_5047182182" evidence="1">
    <location>
        <begin position="20"/>
        <end position="318"/>
    </location>
</feature>
<dbReference type="PROSITE" id="PS50983">
    <property type="entry name" value="FE_B12_PBP"/>
    <property type="match status" value="1"/>
</dbReference>
<name>A0ABU9YD82_9PROT</name>
<feature type="domain" description="Fe/B12 periplasmic-binding" evidence="2">
    <location>
        <begin position="47"/>
        <end position="299"/>
    </location>
</feature>
<proteinExistence type="predicted"/>
<comment type="caution">
    <text evidence="3">The sequence shown here is derived from an EMBL/GenBank/DDBJ whole genome shotgun (WGS) entry which is preliminary data.</text>
</comment>
<feature type="signal peptide" evidence="1">
    <location>
        <begin position="1"/>
        <end position="19"/>
    </location>
</feature>
<dbReference type="Gene3D" id="3.40.50.1980">
    <property type="entry name" value="Nitrogenase molybdenum iron protein domain"/>
    <property type="match status" value="2"/>
</dbReference>
<accession>A0ABU9YD82</accession>
<evidence type="ECO:0000313" key="4">
    <source>
        <dbReference type="Proteomes" id="UP001413721"/>
    </source>
</evidence>
<gene>
    <name evidence="3" type="ORF">WG926_00445</name>
</gene>
<evidence type="ECO:0000259" key="2">
    <source>
        <dbReference type="PROSITE" id="PS50983"/>
    </source>
</evidence>